<dbReference type="FunCoup" id="A3GHU3">
    <property type="interactions" value="768"/>
</dbReference>
<dbReference type="Proteomes" id="UP000002258">
    <property type="component" value="Chromosome 1"/>
</dbReference>
<reference evidence="6 7" key="1">
    <citation type="journal article" date="2007" name="Nat. Biotechnol.">
        <title>Genome sequence of the lignocellulose-bioconverting and xylose-fermenting yeast Pichia stipitis.</title>
        <authorList>
            <person name="Jeffries T.W."/>
            <person name="Grigoriev I.V."/>
            <person name="Grimwood J."/>
            <person name="Laplaza J.M."/>
            <person name="Aerts A."/>
            <person name="Salamov A."/>
            <person name="Schmutz J."/>
            <person name="Lindquist E."/>
            <person name="Dehal P."/>
            <person name="Shapiro H."/>
            <person name="Jin Y.S."/>
            <person name="Passoth V."/>
            <person name="Richardson P.M."/>
        </authorList>
    </citation>
    <scope>NUCLEOTIDE SEQUENCE [LARGE SCALE GENOMIC DNA]</scope>
    <source>
        <strain evidence="7">ATCC 58785 / CBS 6054 / NBRC 10063 / NRRL Y-11545</strain>
    </source>
</reference>
<feature type="domain" description="Mon2 C-terminal" evidence="4">
    <location>
        <begin position="905"/>
        <end position="1067"/>
    </location>
</feature>
<dbReference type="HOGENOM" id="CLU_001169_1_0_1"/>
<comment type="caution">
    <text evidence="6">The sequence shown here is derived from an EMBL/GenBank/DDBJ whole genome shotgun (WGS) entry which is preliminary data.</text>
</comment>
<feature type="domain" description="Mon2/Sec7/BIG1-like dimerisation and cyclophilin-binding" evidence="5">
    <location>
        <begin position="4"/>
        <end position="173"/>
    </location>
</feature>
<dbReference type="GO" id="GO:0005794">
    <property type="term" value="C:Golgi apparatus"/>
    <property type="evidence" value="ECO:0007669"/>
    <property type="project" value="UniProtKB-ARBA"/>
</dbReference>
<evidence type="ECO:0000259" key="5">
    <source>
        <dbReference type="Pfam" id="PF16213"/>
    </source>
</evidence>
<dbReference type="Pfam" id="PF16213">
    <property type="entry name" value="DCB"/>
    <property type="match status" value="1"/>
</dbReference>
<protein>
    <recommendedName>
        <fullName evidence="8">Protein MON2</fullName>
    </recommendedName>
</protein>
<dbReference type="OMA" id="AWRLCLN"/>
<keyword evidence="7" id="KW-1185">Reference proteome</keyword>
<dbReference type="eggNOG" id="KOG1848">
    <property type="taxonomic scope" value="Eukaryota"/>
</dbReference>
<dbReference type="InterPro" id="IPR032691">
    <property type="entry name" value="Mon2/Sec7/BIG1-like_HUS"/>
</dbReference>
<dbReference type="GO" id="GO:0015031">
    <property type="term" value="P:protein transport"/>
    <property type="evidence" value="ECO:0007669"/>
    <property type="project" value="UniProtKB-KW"/>
</dbReference>
<evidence type="ECO:0000259" key="3">
    <source>
        <dbReference type="Pfam" id="PF12783"/>
    </source>
</evidence>
<dbReference type="OrthoDB" id="294853at2759"/>
<accession>A3GHU3</accession>
<evidence type="ECO:0008006" key="8">
    <source>
        <dbReference type="Google" id="ProtNLM"/>
    </source>
</evidence>
<evidence type="ECO:0000256" key="2">
    <source>
        <dbReference type="ARBA" id="ARBA00022927"/>
    </source>
</evidence>
<evidence type="ECO:0000259" key="4">
    <source>
        <dbReference type="Pfam" id="PF16206"/>
    </source>
</evidence>
<dbReference type="EMBL" id="AAVQ01000002">
    <property type="protein sequence ID" value="EAZ63113.2"/>
    <property type="molecule type" value="Genomic_DNA"/>
</dbReference>
<keyword evidence="1" id="KW-0813">Transport</keyword>
<dbReference type="KEGG" id="pic:PICST_53245"/>
<gene>
    <name evidence="6" type="ORF">PICST_53245</name>
</gene>
<dbReference type="InterPro" id="IPR032629">
    <property type="entry name" value="DCB_dom"/>
</dbReference>
<evidence type="ECO:0000313" key="7">
    <source>
        <dbReference type="Proteomes" id="UP000002258"/>
    </source>
</evidence>
<keyword evidence="2" id="KW-0653">Protein transport</keyword>
<organism evidence="6 7">
    <name type="scientific">Scheffersomyces stipitis (strain ATCC 58785 / CBS 6054 / NBRC 10063 / NRRL Y-11545)</name>
    <name type="common">Yeast</name>
    <name type="synonym">Pichia stipitis</name>
    <dbReference type="NCBI Taxonomy" id="322104"/>
    <lineage>
        <taxon>Eukaryota</taxon>
        <taxon>Fungi</taxon>
        <taxon>Dikarya</taxon>
        <taxon>Ascomycota</taxon>
        <taxon>Saccharomycotina</taxon>
        <taxon>Pichiomycetes</taxon>
        <taxon>Debaryomycetaceae</taxon>
        <taxon>Scheffersomyces</taxon>
    </lineage>
</organism>
<name>A3GHU3_PICST</name>
<dbReference type="InterPro" id="IPR032817">
    <property type="entry name" value="Mon2_C"/>
</dbReference>
<dbReference type="GeneID" id="4851842"/>
<dbReference type="Pfam" id="PF12783">
    <property type="entry name" value="Sec7-like_HUS"/>
    <property type="match status" value="1"/>
</dbReference>
<sequence length="1584" mass="181196">MSNVQQLTVGLSNLASESKRRYTDVRHGCDTALADCKLYQPNKSIHDITNEQHRQHIIAPFVASCRTGNAKIATIAIPTIHKLIMAGVVPSGSLGSLVDSLMEASHLAVDIQLRILQSLPSLMQNYTKEFTGELLVKLLALCSSLTTNNKSTVVINTASATLQQLFSNVFDKYKEHTEETERNLEITIDNNEIIKVDAIALEGFSVFQDITHAIENEKQTYLNDTIHMKVTSALEIIENILTNHKETFHSHQELAYLLRVKVIPSLLRILNSPHKNFPLITRTMRVIHVLLATQLKNLEIESEIVLSFLNHILLNNEGGAKVVNWEKILVLEMFKSLFTDFRVLKSIYETYDNSSRKKNVIHELVSILSTFLSYNSYLFNDIVKPLPKFPTRSDLSSAPTSHDGAYPIYLSKVSSTMKVAIIDHLDKSEPPLAIPQTYPVFLIYNILLAYADGIAKFVQSLSDNSDTNNLEADVEFTNAFIESCFTEISALFEKFIYTSMDDDAFHLLVRSLQRYTHTTGLLGLGKLRDKLLIIISTSVTRNTLNEETNNGSSSGFSEQGKQLFAFGESLVESFGATLQPHIGDGNSNNAQPVQLRSRYFNSRHVTCLRALANLAVSLGSTLQDSWKIIWKTFQWCDYFLYGPDEYSGYYNHKSYKNFTDSMLPQLSTSDISNYDFSRRKMFDSLSEYPAESFQRLLEALIQLSELSFESNESNESIDDDLEVCPYNKTFYLLKVLSFAENDSNQYLIKFDKPWDSFCKYFIKLGTRRDLNYNLRIFIITTFNDIVKSVADQGFKSADEITIRQTSEKSLGALNNYLVAMFELGIPQELLVLNCETELHLLTLTTLHELIDKYDTYYQSSWHTVFTIINTPFKTVGSLSEDNNLKEKNRLLIEKSFDTLKLILDEFMSSLPYDQLKLLIDTLHNFCSQHYDLNISFSSVSYFWMISDSLKSRISIVTEMNRDELNKEQEKLTNISELTAYIDTHDSKESYLFYILVDDYLLSTLVKLSFDDRAQVRDGSIQTFFQIIDVHGALLTASMSWDLFYRIVLPDLLSVKVINSANIGDWVESLNLILSGVIALYGKFMMDFNEIPKVHEKWERLIQYFNDLLDLKSIELNLKVFGSFQDLLISFRNVDISKIHEFNRIRTLLFKFWVGIPIEYDFVNVSYQESVTSLMDCFPALYNLIAGQLTLEEVNTILTVLNKCARNPVLPTSYLDNVRPSKLQSSVIKNLTIISSSDPKIQSQVIQQLSNILVYPFGIRSTIESKLSSNKLITNKFKIPTFIAISHISIKLLKTKLKELADSKVLVEDKGIIKVLKSLLEIISSKSVGIETEEQALWIEASEILKDLVEQLIKDKNVGGDKELWRLIINAVKLCYEYKDQGAIFEDFNIKQYQELSRMILPTLLEDSQHQELISDWIESIYRNSYLYEFDELETSIMAENESTEDLVTHFSNFDFDGSFGSTKPLVKHRNKITRFNCLTELIRFCQDPVNEQLNVTSQYYFACRASLCLRRFISDAKLLNRCPIAKVQEEELILVLNGLADIKSVTQENRDNLRKLYPLVVKLVPFTSRISGLDVLVEKVLHRF</sequence>
<evidence type="ECO:0000256" key="1">
    <source>
        <dbReference type="ARBA" id="ARBA00022448"/>
    </source>
</evidence>
<dbReference type="InParanoid" id="A3GHU3"/>
<dbReference type="Pfam" id="PF16206">
    <property type="entry name" value="Mon2_C"/>
    <property type="match status" value="1"/>
</dbReference>
<dbReference type="STRING" id="322104.A3GHU3"/>
<dbReference type="RefSeq" id="XP_001387136.2">
    <property type="nucleotide sequence ID" value="XM_001387099.1"/>
</dbReference>
<proteinExistence type="predicted"/>
<feature type="domain" description="Mon2/Sec7/BIG1-like HUS" evidence="3">
    <location>
        <begin position="202"/>
        <end position="360"/>
    </location>
</feature>
<evidence type="ECO:0000313" key="6">
    <source>
        <dbReference type="EMBL" id="EAZ63113.2"/>
    </source>
</evidence>